<gene>
    <name evidence="4" type="ORF">LZC95_06800</name>
</gene>
<keyword evidence="1" id="KW-0560">Oxidoreductase</keyword>
<evidence type="ECO:0000256" key="3">
    <source>
        <dbReference type="SAM" id="MobiDB-lite"/>
    </source>
</evidence>
<dbReference type="Proteomes" id="UP001379533">
    <property type="component" value="Chromosome"/>
</dbReference>
<evidence type="ECO:0000256" key="1">
    <source>
        <dbReference type="ARBA" id="ARBA00023002"/>
    </source>
</evidence>
<dbReference type="Pfam" id="PF04820">
    <property type="entry name" value="Trp_halogenase"/>
    <property type="match status" value="1"/>
</dbReference>
<proteinExistence type="predicted"/>
<reference evidence="4 5" key="1">
    <citation type="submission" date="2021-12" db="EMBL/GenBank/DDBJ databases">
        <title>Discovery of the Pendulisporaceae a myxobacterial family with distinct sporulation behavior and unique specialized metabolism.</title>
        <authorList>
            <person name="Garcia R."/>
            <person name="Popoff A."/>
            <person name="Bader C.D."/>
            <person name="Loehr J."/>
            <person name="Walesch S."/>
            <person name="Walt C."/>
            <person name="Boldt J."/>
            <person name="Bunk B."/>
            <person name="Haeckl F.J.F.P.J."/>
            <person name="Gunesch A.P."/>
            <person name="Birkelbach J."/>
            <person name="Nuebel U."/>
            <person name="Pietschmann T."/>
            <person name="Bach T."/>
            <person name="Mueller R."/>
        </authorList>
    </citation>
    <scope>NUCLEOTIDE SEQUENCE [LARGE SCALE GENOMIC DNA]</scope>
    <source>
        <strain evidence="4 5">MSr12523</strain>
    </source>
</reference>
<dbReference type="RefSeq" id="WP_394847163.1">
    <property type="nucleotide sequence ID" value="NZ_CP089982.1"/>
</dbReference>
<evidence type="ECO:0000313" key="4">
    <source>
        <dbReference type="EMBL" id="WXA96546.1"/>
    </source>
</evidence>
<dbReference type="EMBL" id="CP089982">
    <property type="protein sequence ID" value="WXA96546.1"/>
    <property type="molecule type" value="Genomic_DNA"/>
</dbReference>
<evidence type="ECO:0000313" key="5">
    <source>
        <dbReference type="Proteomes" id="UP001379533"/>
    </source>
</evidence>
<dbReference type="PANTHER" id="PTHR43747">
    <property type="entry name" value="FAD-BINDING PROTEIN"/>
    <property type="match status" value="1"/>
</dbReference>
<keyword evidence="5" id="KW-1185">Reference proteome</keyword>
<name>A0ABZ2KJK6_9BACT</name>
<dbReference type="Gene3D" id="3.50.50.60">
    <property type="entry name" value="FAD/NAD(P)-binding domain"/>
    <property type="match status" value="1"/>
</dbReference>
<dbReference type="InterPro" id="IPR006905">
    <property type="entry name" value="Flavin_halogenase"/>
</dbReference>
<dbReference type="InterPro" id="IPR050816">
    <property type="entry name" value="Flavin-dep_Halogenase_NPB"/>
</dbReference>
<keyword evidence="2" id="KW-0503">Monooxygenase</keyword>
<dbReference type="PANTHER" id="PTHR43747:SF5">
    <property type="entry name" value="FAD-BINDING DOMAIN-CONTAINING PROTEIN"/>
    <property type="match status" value="1"/>
</dbReference>
<evidence type="ECO:0000256" key="2">
    <source>
        <dbReference type="ARBA" id="ARBA00023033"/>
    </source>
</evidence>
<dbReference type="SUPFAM" id="SSF51905">
    <property type="entry name" value="FAD/NAD(P)-binding domain"/>
    <property type="match status" value="1"/>
</dbReference>
<accession>A0ABZ2KJK6</accession>
<organism evidence="4 5">
    <name type="scientific">Pendulispora brunnea</name>
    <dbReference type="NCBI Taxonomy" id="2905690"/>
    <lineage>
        <taxon>Bacteria</taxon>
        <taxon>Pseudomonadati</taxon>
        <taxon>Myxococcota</taxon>
        <taxon>Myxococcia</taxon>
        <taxon>Myxococcales</taxon>
        <taxon>Sorangiineae</taxon>
        <taxon>Pendulisporaceae</taxon>
        <taxon>Pendulispora</taxon>
    </lineage>
</organism>
<dbReference type="InterPro" id="IPR036188">
    <property type="entry name" value="FAD/NAD-bd_sf"/>
</dbReference>
<feature type="region of interest" description="Disordered" evidence="3">
    <location>
        <begin position="575"/>
        <end position="621"/>
    </location>
</feature>
<sequence length="621" mass="70616">MNYDVIILGTGISGSILAAITARHGLSTLLIDHGHHPRFTVGESMIPGTSHLLRIMAERYDVPELEYVSTFRSLRRHVTSSSGMKRNFSFVHHTTGARLDPTKSTMLPIPHYPNGPESHLMRQDVDAFLFAVAVRYGADALQDTSVVDFEKHEQGWTLKTKCGRTLHGKYIVDGSGHNSVLAKRYGWREPRTRLDSHSRSIFTHMVGVRPFDDFFGPQTHRLPQPLSQGTLHHIFDGGWLWVIPFDNHESAGNPLCSVGLQLDPRRFPPDPEGPEAEFRKFLAKYPDMAVQFEHARAVRAWVSAPRLQYSSTTVVGDRCCLAPHSAGFVDPLFSRGLHITMESINALAHRLIDAVRLDDFSSERFQPLEKLTQTLIESHDKLTNGSFIAFRDFELWNAWYRVWVLGGFYSTLRFQRAHVQFRRTKDRRFLDNLENHEHFGTPSPEMDEYQTLFRSAYAIMLDVEAARISIPVAISKLYALYRGKPWIPPGYGLDDRSRRYATSGDLKSLVLSTYWGYRHAPTEVRRRYFDFPPTELVKSVLKELVDEKLGVRRLRDAAHYARFDRYRSAQSPEYPLPAHARVPASDAPASGTQPVVDIQISHKSRTNDVLNGSRTAEAVAK</sequence>
<protein>
    <submittedName>
        <fullName evidence="4">NAD(P)/FAD-dependent oxidoreductase</fullName>
    </submittedName>
</protein>